<dbReference type="Pfam" id="PF00815">
    <property type="entry name" value="Histidinol_dh"/>
    <property type="match status" value="1"/>
</dbReference>
<feature type="binding site" evidence="12 16">
    <location>
        <position position="417"/>
    </location>
    <ligand>
        <name>substrate</name>
    </ligand>
</feature>
<evidence type="ECO:0000256" key="14">
    <source>
        <dbReference type="PIRSR" id="PIRSR000099-1"/>
    </source>
</evidence>
<feature type="binding site" evidence="12 15">
    <location>
        <position position="126"/>
    </location>
    <ligand>
        <name>NAD(+)</name>
        <dbReference type="ChEBI" id="CHEBI:57540"/>
    </ligand>
</feature>
<dbReference type="UniPathway" id="UPA00031">
    <property type="reaction ID" value="UER00014"/>
</dbReference>
<dbReference type="FunFam" id="1.20.5.1300:FF:000002">
    <property type="entry name" value="Histidinol dehydrogenase, chloroplastic"/>
    <property type="match status" value="1"/>
</dbReference>
<sequence length="429" mass="46758">MIDIINGSKDELFATLKERSTVDFKDYQPQVDEILQGIQERGDEALLEYTKKFDGAVFTPQQIAVTEEEFQGAYDEVAEGFVAALRLAIKNIREYHEKQKQNSWFTSSEGVFLGQKVSPIASVGIYVPGGTAAYPSSVLMNALPAIVAGVKRIVMVTPPGKEGKLSPGVLVAAKELGIKEVYKVGGAQAVGALAFGTQSIPKVDKIVGPGNIYVATAKRAVYGYVDIDMIAGPSEILVLADESANPRYVAADLLSQAEHDPLASSLLITTSEVLAEEVKEEVLRQTALLERKEIIEKSLKDYGKIILVKNLEEAVAFANEIAPEHLELCVEKPFEVLNSIENAGAIFLGHYTPEPLGDYLAGPNHVLPTSGTAKFYSPLSVEDYMKKSSVIYYSQEALKKVKDEVMILAEAEGLTAHKNSIKVRYEEND</sequence>
<keyword evidence="7 12" id="KW-0862">Zinc</keyword>
<feature type="binding site" evidence="12 17">
    <location>
        <position position="417"/>
    </location>
    <ligand>
        <name>Zn(2+)</name>
        <dbReference type="ChEBI" id="CHEBI:29105"/>
    </ligand>
</feature>
<dbReference type="Gene3D" id="3.40.50.1980">
    <property type="entry name" value="Nitrogenase molybdenum iron protein domain"/>
    <property type="match status" value="2"/>
</dbReference>
<evidence type="ECO:0000256" key="1">
    <source>
        <dbReference type="ARBA" id="ARBA00003850"/>
    </source>
</evidence>
<feature type="binding site" evidence="12 17">
    <location>
        <position position="358"/>
    </location>
    <ligand>
        <name>Zn(2+)</name>
        <dbReference type="ChEBI" id="CHEBI:29105"/>
    </ligand>
</feature>
<evidence type="ECO:0000256" key="2">
    <source>
        <dbReference type="ARBA" id="ARBA00004940"/>
    </source>
</evidence>
<evidence type="ECO:0000256" key="16">
    <source>
        <dbReference type="PIRSR" id="PIRSR000099-3"/>
    </source>
</evidence>
<dbReference type="InterPro" id="IPR001692">
    <property type="entry name" value="Histidinol_DH_CS"/>
</dbReference>
<feature type="binding site" evidence="12 16">
    <location>
        <position position="358"/>
    </location>
    <ligand>
        <name>substrate</name>
    </ligand>
</feature>
<evidence type="ECO:0000256" key="3">
    <source>
        <dbReference type="ARBA" id="ARBA00010178"/>
    </source>
</evidence>
<feature type="binding site" evidence="12 17">
    <location>
        <position position="259"/>
    </location>
    <ligand>
        <name>Zn(2+)</name>
        <dbReference type="ChEBI" id="CHEBI:29105"/>
    </ligand>
</feature>
<keyword evidence="8 12" id="KW-0560">Oxidoreductase</keyword>
<keyword evidence="20" id="KW-1185">Reference proteome</keyword>
<dbReference type="NCBIfam" id="TIGR00069">
    <property type="entry name" value="hisD"/>
    <property type="match status" value="1"/>
</dbReference>
<keyword evidence="6 12" id="KW-0479">Metal-binding</keyword>
<feature type="binding site" evidence="12 15">
    <location>
        <position position="188"/>
    </location>
    <ligand>
        <name>NAD(+)</name>
        <dbReference type="ChEBI" id="CHEBI:57540"/>
    </ligand>
</feature>
<dbReference type="EMBL" id="CP009687">
    <property type="protein sequence ID" value="AKL93696.1"/>
    <property type="molecule type" value="Genomic_DNA"/>
</dbReference>
<evidence type="ECO:0000313" key="20">
    <source>
        <dbReference type="Proteomes" id="UP000035704"/>
    </source>
</evidence>
<keyword evidence="5 12" id="KW-0028">Amino-acid biosynthesis</keyword>
<feature type="binding site" evidence="12 16">
    <location>
        <position position="259"/>
    </location>
    <ligand>
        <name>substrate</name>
    </ligand>
</feature>
<feature type="binding site" evidence="12 15">
    <location>
        <position position="211"/>
    </location>
    <ligand>
        <name>NAD(+)</name>
        <dbReference type="ChEBI" id="CHEBI:57540"/>
    </ligand>
</feature>
<evidence type="ECO:0000313" key="19">
    <source>
        <dbReference type="EMBL" id="AKL93696.1"/>
    </source>
</evidence>
<dbReference type="EC" id="1.1.1.23" evidence="4 12"/>
<dbReference type="SUPFAM" id="SSF53720">
    <property type="entry name" value="ALDH-like"/>
    <property type="match status" value="1"/>
</dbReference>
<accession>A0A0D8I679</accession>
<evidence type="ECO:0000256" key="13">
    <source>
        <dbReference type="PIRNR" id="PIRNR000099"/>
    </source>
</evidence>
<dbReference type="PANTHER" id="PTHR21256:SF2">
    <property type="entry name" value="HISTIDINE BIOSYNTHESIS TRIFUNCTIONAL PROTEIN"/>
    <property type="match status" value="1"/>
</dbReference>
<protein>
    <recommendedName>
        <fullName evidence="4 12">Histidinol dehydrogenase</fullName>
        <shortName evidence="12">HDH</shortName>
        <ecNumber evidence="4 12">1.1.1.23</ecNumber>
    </recommendedName>
</protein>
<feature type="binding site" evidence="12 17">
    <location>
        <position position="256"/>
    </location>
    <ligand>
        <name>Zn(2+)</name>
        <dbReference type="ChEBI" id="CHEBI:29105"/>
    </ligand>
</feature>
<dbReference type="PANTHER" id="PTHR21256">
    <property type="entry name" value="HISTIDINOL DEHYDROGENASE HDH"/>
    <property type="match status" value="1"/>
</dbReference>
<evidence type="ECO:0000256" key="10">
    <source>
        <dbReference type="ARBA" id="ARBA00023102"/>
    </source>
</evidence>
<dbReference type="STRING" id="84022.CACET_c01800"/>
<feature type="active site" description="Proton acceptor" evidence="12 14">
    <location>
        <position position="325"/>
    </location>
</feature>
<dbReference type="Proteomes" id="UP000035704">
    <property type="component" value="Chromosome"/>
</dbReference>
<dbReference type="CDD" id="cd06572">
    <property type="entry name" value="Histidinol_dh"/>
    <property type="match status" value="1"/>
</dbReference>
<dbReference type="PRINTS" id="PR00083">
    <property type="entry name" value="HOLDHDRGNASE"/>
</dbReference>
<comment type="function">
    <text evidence="1 12">Catalyzes the sequential NAD-dependent oxidations of L-histidinol to L-histidinaldehyde and then to L-histidine.</text>
</comment>
<comment type="cofactor">
    <cofactor evidence="12 17">
        <name>Zn(2+)</name>
        <dbReference type="ChEBI" id="CHEBI:29105"/>
    </cofactor>
    <text evidence="12 17">Binds 1 zinc ion per subunit.</text>
</comment>
<dbReference type="RefSeq" id="WP_044826038.1">
    <property type="nucleotide sequence ID" value="NZ_CP009687.1"/>
</dbReference>
<dbReference type="AlphaFoldDB" id="A0A0D8I679"/>
<feature type="binding site" evidence="12 16">
    <location>
        <position position="256"/>
    </location>
    <ligand>
        <name>substrate</name>
    </ligand>
</feature>
<dbReference type="PIRSF" id="PIRSF000099">
    <property type="entry name" value="Histidinol_dh"/>
    <property type="match status" value="1"/>
</dbReference>
<dbReference type="Gene3D" id="1.20.5.1300">
    <property type="match status" value="1"/>
</dbReference>
<evidence type="ECO:0000256" key="8">
    <source>
        <dbReference type="ARBA" id="ARBA00023002"/>
    </source>
</evidence>
<evidence type="ECO:0000256" key="12">
    <source>
        <dbReference type="HAMAP-Rule" id="MF_01024"/>
    </source>
</evidence>
<proteinExistence type="inferred from homology"/>
<dbReference type="GO" id="GO:0051287">
    <property type="term" value="F:NAD binding"/>
    <property type="evidence" value="ECO:0007669"/>
    <property type="project" value="InterPro"/>
</dbReference>
<evidence type="ECO:0000256" key="9">
    <source>
        <dbReference type="ARBA" id="ARBA00023027"/>
    </source>
</evidence>
<evidence type="ECO:0000256" key="11">
    <source>
        <dbReference type="ARBA" id="ARBA00049489"/>
    </source>
</evidence>
<keyword evidence="9 12" id="KW-0520">NAD</keyword>
<comment type="similarity">
    <text evidence="3 12 13 18">Belongs to the histidinol dehydrogenase family.</text>
</comment>
<gene>
    <name evidence="12 19" type="primary">hisD</name>
    <name evidence="19" type="ORF">CACET_c01800</name>
</gene>
<organism evidence="19 20">
    <name type="scientific">Clostridium aceticum</name>
    <dbReference type="NCBI Taxonomy" id="84022"/>
    <lineage>
        <taxon>Bacteria</taxon>
        <taxon>Bacillati</taxon>
        <taxon>Bacillota</taxon>
        <taxon>Clostridia</taxon>
        <taxon>Eubacteriales</taxon>
        <taxon>Clostridiaceae</taxon>
        <taxon>Clostridium</taxon>
    </lineage>
</organism>
<feature type="binding site" evidence="12 16">
    <location>
        <position position="412"/>
    </location>
    <ligand>
        <name>substrate</name>
    </ligand>
</feature>
<dbReference type="GO" id="GO:0008270">
    <property type="term" value="F:zinc ion binding"/>
    <property type="evidence" value="ECO:0007669"/>
    <property type="project" value="UniProtKB-UniRule"/>
</dbReference>
<dbReference type="PROSITE" id="PS00611">
    <property type="entry name" value="HISOL_DEHYDROGENASE"/>
    <property type="match status" value="1"/>
</dbReference>
<feature type="binding site" evidence="12 16">
    <location>
        <position position="325"/>
    </location>
    <ligand>
        <name>substrate</name>
    </ligand>
</feature>
<dbReference type="KEGG" id="cace:CACET_c01800"/>
<dbReference type="PATRIC" id="fig|84022.5.peg.1925"/>
<dbReference type="FunFam" id="3.40.50.1980:FF:000001">
    <property type="entry name" value="Histidinol dehydrogenase"/>
    <property type="match status" value="1"/>
</dbReference>
<evidence type="ECO:0000256" key="17">
    <source>
        <dbReference type="PIRSR" id="PIRSR000099-4"/>
    </source>
</evidence>
<evidence type="ECO:0000256" key="6">
    <source>
        <dbReference type="ARBA" id="ARBA00022723"/>
    </source>
</evidence>
<comment type="catalytic activity">
    <reaction evidence="11 12">
        <text>L-histidinol + 2 NAD(+) + H2O = L-histidine + 2 NADH + 3 H(+)</text>
        <dbReference type="Rhea" id="RHEA:20641"/>
        <dbReference type="ChEBI" id="CHEBI:15377"/>
        <dbReference type="ChEBI" id="CHEBI:15378"/>
        <dbReference type="ChEBI" id="CHEBI:57540"/>
        <dbReference type="ChEBI" id="CHEBI:57595"/>
        <dbReference type="ChEBI" id="CHEBI:57699"/>
        <dbReference type="ChEBI" id="CHEBI:57945"/>
        <dbReference type="EC" id="1.1.1.23"/>
    </reaction>
</comment>
<dbReference type="OrthoDB" id="9805269at2"/>
<feature type="binding site" evidence="12 16">
    <location>
        <position position="234"/>
    </location>
    <ligand>
        <name>substrate</name>
    </ligand>
</feature>
<evidence type="ECO:0000256" key="5">
    <source>
        <dbReference type="ARBA" id="ARBA00022605"/>
    </source>
</evidence>
<evidence type="ECO:0000256" key="18">
    <source>
        <dbReference type="RuleBase" id="RU004175"/>
    </source>
</evidence>
<dbReference type="FunFam" id="3.40.50.1980:FF:000026">
    <property type="entry name" value="Histidinol dehydrogenase"/>
    <property type="match status" value="1"/>
</dbReference>
<dbReference type="GO" id="GO:0005829">
    <property type="term" value="C:cytosol"/>
    <property type="evidence" value="ECO:0007669"/>
    <property type="project" value="TreeGrafter"/>
</dbReference>
<name>A0A0D8I679_9CLOT</name>
<dbReference type="InterPro" id="IPR012131">
    <property type="entry name" value="Hstdl_DH"/>
</dbReference>
<keyword evidence="10 12" id="KW-0368">Histidine biosynthesis</keyword>
<evidence type="ECO:0000256" key="7">
    <source>
        <dbReference type="ARBA" id="ARBA00022833"/>
    </source>
</evidence>
<dbReference type="HAMAP" id="MF_01024">
    <property type="entry name" value="HisD"/>
    <property type="match status" value="1"/>
</dbReference>
<reference evidence="19 20" key="1">
    <citation type="submission" date="2014-10" db="EMBL/GenBank/DDBJ databases">
        <title>Genome sequence of Clostridium aceticum DSM 1496.</title>
        <authorList>
            <person name="Poehlein A."/>
            <person name="Schiel-Bengelsdorf B."/>
            <person name="Gottschalk G."/>
            <person name="Duerre P."/>
            <person name="Daniel R."/>
        </authorList>
    </citation>
    <scope>NUCLEOTIDE SEQUENCE [LARGE SCALE GENOMIC DNA]</scope>
    <source>
        <strain evidence="19 20">DSM 1496</strain>
    </source>
</reference>
<comment type="pathway">
    <text evidence="2 12">Amino-acid biosynthesis; L-histidine biosynthesis; L-histidine from 5-phospho-alpha-D-ribose 1-diphosphate: step 9/9.</text>
</comment>
<dbReference type="InterPro" id="IPR022695">
    <property type="entry name" value="Histidinol_DH_monofunct"/>
</dbReference>
<evidence type="ECO:0000256" key="4">
    <source>
        <dbReference type="ARBA" id="ARBA00012965"/>
    </source>
</evidence>
<dbReference type="InterPro" id="IPR016161">
    <property type="entry name" value="Ald_DH/histidinol_DH"/>
</dbReference>
<dbReference type="GO" id="GO:0004399">
    <property type="term" value="F:histidinol dehydrogenase activity"/>
    <property type="evidence" value="ECO:0007669"/>
    <property type="project" value="UniProtKB-UniRule"/>
</dbReference>
<feature type="active site" description="Proton acceptor" evidence="12 14">
    <location>
        <position position="324"/>
    </location>
</feature>
<dbReference type="GO" id="GO:0000105">
    <property type="term" value="P:L-histidine biosynthetic process"/>
    <property type="evidence" value="ECO:0007669"/>
    <property type="project" value="UniProtKB-UniRule"/>
</dbReference>
<evidence type="ECO:0000256" key="15">
    <source>
        <dbReference type="PIRSR" id="PIRSR000099-2"/>
    </source>
</evidence>